<feature type="transmembrane region" description="Helical" evidence="1">
    <location>
        <begin position="120"/>
        <end position="137"/>
    </location>
</feature>
<protein>
    <submittedName>
        <fullName evidence="2">Conserved membrane protein</fullName>
    </submittedName>
</protein>
<keyword evidence="1" id="KW-0812">Transmembrane</keyword>
<accession>G4RJE6</accession>
<feature type="transmembrane region" description="Helical" evidence="1">
    <location>
        <begin position="60"/>
        <end position="84"/>
    </location>
</feature>
<feature type="transmembrane region" description="Helical" evidence="1">
    <location>
        <begin position="6"/>
        <end position="25"/>
    </location>
</feature>
<dbReference type="RefSeq" id="WP_014126946.1">
    <property type="nucleotide sequence ID" value="NC_016070.1"/>
</dbReference>
<dbReference type="KEGG" id="ttn:TTX_1046"/>
<keyword evidence="1" id="KW-0472">Membrane</keyword>
<dbReference type="InterPro" id="IPR005642">
    <property type="entry name" value="LysO"/>
</dbReference>
<dbReference type="eggNOG" id="arCOG01615">
    <property type="taxonomic scope" value="Archaea"/>
</dbReference>
<name>G4RJE6_THETK</name>
<dbReference type="PANTHER" id="PTHR35804:SF1">
    <property type="entry name" value="LYSINE EXPORTER LYSO"/>
    <property type="match status" value="1"/>
</dbReference>
<dbReference type="EMBL" id="FN869859">
    <property type="protein sequence ID" value="CCC81691.1"/>
    <property type="molecule type" value="Genomic_DNA"/>
</dbReference>
<dbReference type="STRING" id="768679.TTX_1046"/>
<evidence type="ECO:0000313" key="3">
    <source>
        <dbReference type="Proteomes" id="UP000002654"/>
    </source>
</evidence>
<feature type="transmembrane region" description="Helical" evidence="1">
    <location>
        <begin position="32"/>
        <end position="54"/>
    </location>
</feature>
<keyword evidence="1" id="KW-1133">Transmembrane helix</keyword>
<evidence type="ECO:0000313" key="2">
    <source>
        <dbReference type="EMBL" id="CCC81691.1"/>
    </source>
</evidence>
<gene>
    <name evidence="2" type="ordered locus">TTX_1046</name>
</gene>
<dbReference type="PaxDb" id="768679-TTX_1046"/>
<dbReference type="AlphaFoldDB" id="G4RJE6"/>
<organism evidence="2 3">
    <name type="scientific">Thermoproteus tenax (strain ATCC 35583 / DSM 2078 / JCM 9277 / NBRC 100435 / Kra 1)</name>
    <dbReference type="NCBI Taxonomy" id="768679"/>
    <lineage>
        <taxon>Archaea</taxon>
        <taxon>Thermoproteota</taxon>
        <taxon>Thermoprotei</taxon>
        <taxon>Thermoproteales</taxon>
        <taxon>Thermoproteaceae</taxon>
        <taxon>Thermoproteus</taxon>
    </lineage>
</organism>
<feature type="transmembrane region" description="Helical" evidence="1">
    <location>
        <begin position="255"/>
        <end position="281"/>
    </location>
</feature>
<dbReference type="PANTHER" id="PTHR35804">
    <property type="entry name" value="LYSINE EXPORTER LYSO"/>
    <property type="match status" value="1"/>
</dbReference>
<evidence type="ECO:0000256" key="1">
    <source>
        <dbReference type="SAM" id="Phobius"/>
    </source>
</evidence>
<dbReference type="Proteomes" id="UP000002654">
    <property type="component" value="Chromosome"/>
</dbReference>
<dbReference type="Pfam" id="PF03956">
    <property type="entry name" value="Lys_export"/>
    <property type="match status" value="1"/>
</dbReference>
<dbReference type="HOGENOM" id="CLU_078428_0_0_2"/>
<feature type="transmembrane region" description="Helical" evidence="1">
    <location>
        <begin position="96"/>
        <end position="114"/>
    </location>
</feature>
<sequence length="283" mass="29426">MLQLVQYFAQYIGLMAAGYLVGRLLRVKVPSLVFTLVVSALIFLASAASADVIIGSVGYILAISSAYALLVSLASAAPLAPLVGRAHREGAPAPKISLVALASLILGISFGRLIDAPYESAIGPVLMLLLFLAGADISSIRGLKIEPRALAPPAASLAASFAVGLVIYDLTGVSPAVAVGMGWYSFTGPFLLTASNDPTLSTIGFLANFIREQLTYLLVPLLSSRLPREALIAMGGATTMDNTLPLYRSVYGAEAVVPAVINGVVLTIAVPVVVPLVYSLFPR</sequence>
<dbReference type="PATRIC" id="fig|768679.9.peg.1056"/>
<reference evidence="2 3" key="1">
    <citation type="journal article" date="2011" name="PLoS ONE">
        <title>The complete genome sequence of Thermoproteus tenax: a physiologically versatile member of the Crenarchaeota.</title>
        <authorList>
            <person name="Siebers B."/>
            <person name="Zaparty M."/>
            <person name="Raddatz G."/>
            <person name="Tjaden B."/>
            <person name="Albers S.V."/>
            <person name="Bell S.D."/>
            <person name="Blombach F."/>
            <person name="Kletzin A."/>
            <person name="Kyrpides N."/>
            <person name="Lanz C."/>
            <person name="Plagens A."/>
            <person name="Rampp M."/>
            <person name="Rosinus A."/>
            <person name="von Jan M."/>
            <person name="Makarova K.S."/>
            <person name="Klenk H.P."/>
            <person name="Schuster S.C."/>
            <person name="Hensel R."/>
        </authorList>
    </citation>
    <scope>NUCLEOTIDE SEQUENCE [LARGE SCALE GENOMIC DNA]</scope>
    <source>
        <strain evidence="3">ATCC 35583 / DSM 2078 / JCM 9277 / NBRC 100435 / Kra 1</strain>
    </source>
</reference>
<dbReference type="GO" id="GO:0015661">
    <property type="term" value="F:L-lysine efflux transmembrane transporter activity"/>
    <property type="evidence" value="ECO:0007669"/>
    <property type="project" value="InterPro"/>
</dbReference>
<keyword evidence="3" id="KW-1185">Reference proteome</keyword>
<proteinExistence type="predicted"/>
<dbReference type="GO" id="GO:0005886">
    <property type="term" value="C:plasma membrane"/>
    <property type="evidence" value="ECO:0007669"/>
    <property type="project" value="TreeGrafter"/>
</dbReference>
<dbReference type="GeneID" id="11261935"/>
<dbReference type="OrthoDB" id="21422at2157"/>